<dbReference type="EMBL" id="CASHTH010000247">
    <property type="protein sequence ID" value="CAI7995486.1"/>
    <property type="molecule type" value="Genomic_DNA"/>
</dbReference>
<keyword evidence="5 9" id="KW-0812">Transmembrane</keyword>
<dbReference type="SUPFAM" id="SSF117281">
    <property type="entry name" value="Kelch motif"/>
    <property type="match status" value="1"/>
</dbReference>
<keyword evidence="7 9" id="KW-0472">Membrane</keyword>
<dbReference type="GO" id="GO:0005886">
    <property type="term" value="C:plasma membrane"/>
    <property type="evidence" value="ECO:0007669"/>
    <property type="project" value="UniProtKB-SubCell"/>
</dbReference>
<feature type="compositionally biased region" description="Basic and acidic residues" evidence="8">
    <location>
        <begin position="828"/>
        <end position="851"/>
    </location>
</feature>
<feature type="transmembrane region" description="Helical" evidence="9">
    <location>
        <begin position="65"/>
        <end position="87"/>
    </location>
</feature>
<evidence type="ECO:0000313" key="11">
    <source>
        <dbReference type="EMBL" id="CAI7995486.1"/>
    </source>
</evidence>
<feature type="transmembrane region" description="Helical" evidence="9">
    <location>
        <begin position="395"/>
        <end position="413"/>
    </location>
</feature>
<feature type="region of interest" description="Disordered" evidence="8">
    <location>
        <begin position="310"/>
        <end position="384"/>
    </location>
</feature>
<feature type="domain" description="Citrate transporter-like" evidence="10">
    <location>
        <begin position="65"/>
        <end position="550"/>
    </location>
</feature>
<evidence type="ECO:0000259" key="10">
    <source>
        <dbReference type="Pfam" id="PF03600"/>
    </source>
</evidence>
<feature type="transmembrane region" description="Helical" evidence="9">
    <location>
        <begin position="99"/>
        <end position="118"/>
    </location>
</feature>
<feature type="region of interest" description="Disordered" evidence="8">
    <location>
        <begin position="1019"/>
        <end position="1055"/>
    </location>
</feature>
<evidence type="ECO:0000256" key="8">
    <source>
        <dbReference type="SAM" id="MobiDB-lite"/>
    </source>
</evidence>
<feature type="transmembrane region" description="Helical" evidence="9">
    <location>
        <begin position="224"/>
        <end position="246"/>
    </location>
</feature>
<feature type="transmembrane region" description="Helical" evidence="9">
    <location>
        <begin position="142"/>
        <end position="172"/>
    </location>
</feature>
<name>A0AA35VWC5_GEOBA</name>
<feature type="transmembrane region" description="Helical" evidence="9">
    <location>
        <begin position="578"/>
        <end position="601"/>
    </location>
</feature>
<evidence type="ECO:0000256" key="3">
    <source>
        <dbReference type="ARBA" id="ARBA00022448"/>
    </source>
</evidence>
<feature type="region of interest" description="Disordered" evidence="8">
    <location>
        <begin position="974"/>
        <end position="995"/>
    </location>
</feature>
<feature type="region of interest" description="Disordered" evidence="8">
    <location>
        <begin position="646"/>
        <end position="685"/>
    </location>
</feature>
<reference evidence="11" key="1">
    <citation type="submission" date="2023-03" db="EMBL/GenBank/DDBJ databases">
        <authorList>
            <person name="Steffen K."/>
            <person name="Cardenas P."/>
        </authorList>
    </citation>
    <scope>NUCLEOTIDE SEQUENCE</scope>
</reference>
<feature type="transmembrane region" description="Helical" evidence="9">
    <location>
        <begin position="184"/>
        <end position="204"/>
    </location>
</feature>
<dbReference type="InterPro" id="IPR015915">
    <property type="entry name" value="Kelch-typ_b-propeller"/>
</dbReference>
<feature type="transmembrane region" description="Helical" evidence="9">
    <location>
        <begin position="42"/>
        <end position="59"/>
    </location>
</feature>
<sequence>MAPHHTEKLLQIIRSLPPLNETKGLRYSLGEASQCLEEDSSIYVKVVATIIFVLVWPFIVFDMKWFPLGRPAAALVGAALMVIFNAVGQMEVYDIQAEIGDMQTIFLLVGMMMLSYYYDREGLLRLVALKIFGTGAQPFRNILWRICLLSAFMSALITNDATCLVVTPLILYEFVKQGRDRRELLPICLGIATSSNIGSAATVFGNPQNAFIASAAGVNLLQFFIAELPAAVIGLVISVILLYIMFYKIALLKAPPPDDEEQVAGGRDSRYPKTLADERESLALSYDQSHDPYLSSAIAKERELLYSQDRASVSGSLPPRGKKRGGGRGASPYPGGKLKVPNSHGVPDIRVDDDKNGKKGEDYQTIPDVTSEDGDDEDDDILPTPLKDRTLREKLFAAWLAFVTALVVVLLAIPPPPVVPAQFNLGLVPVGAAILTMLMDTILNKKYAYDAMLKIDWTVILMFMGLFVWLGGFQNTCFPTIAFYKMSDFMNIEEFGGTMLFTVFVIIGSNIFSNVPLVILIAYKIQGLCGDHDCDGPLGGLLLAWVSTVAGNFTLIGSVANLIVAEKARSSIDFRLTFWNYIIFGMVSTTIVLFVFIMMFYQSRGSVFYADTHAHTSRVTARASSFVTMNKPPVTDTISGAVLHRVPSDPSTIDSSEVVSEAESESDVGPPSLSSPLPLTASEERQVDQCTRIGLVATRKYPSDILTEDDRREMDVIRRSLGMLPWKSLTAAKSEDLETEEQSASGTKDTVFVDGRSPLISKRQSSETKALPEKISNFENKGKSSKETSCKRELRHERELCSLRDECPSEENREGTEVRTGCYSRPAGNREQRESSEMVANERDKSEEKRRGFGMRQGRGGLNRGVEKKDRRDAVRNCSKNYCRSRSGYHQARCSCLHSKYCGGQRRPRVWVTGSRLLVCSVCRQQMWQPEEHWVPGRGWYEQQLPLPPLFSGSHLLTGQRDLFRPLRLPGSHVKPSLQSQGSYFQQHMKNKRKRTRNLPVAAAMERLFGWLTGNRLEEEEREKDTSSISSREREKDTSSISSRERELRPLTDEEVTTYGSNGACVEVGEGRTGVGRDEEDFVVIASEGEESSCTLEGSQEAAKVSTTTAAGGILKTAQDRLSPAPSCPHHRAPAIEWRSRADLPVRMKGLQAALHRGKVFVGGGYTGHANSEMTVYEYDPNFDLWAELPVSPMRWFGMTEYEGQLLLAGGKDVEKGRRMKMTNRIAVFNDDESCWLHPYPPMSAARAHPVVFCHAHLLVVAGGRIGVLDYNVEVFDGHHWVSASPPPVPISSLSSLVHCGHWYLIGGMKVSTIHYVSLQSYLHSLIPPPQEEEERKEEEEKREEEEERKEEEEEGQVLSTKPSTSNSTPHINWEEFVAPPFLVSRIVSVGHHLALFPSSPSDEGGLQVYLWHEGDWLSAGTIPRVSVSASVILLSCGDLLLLGGDVDGLHYSNKVYRVSRGTGGPQEREQKRT</sequence>
<evidence type="ECO:0000256" key="1">
    <source>
        <dbReference type="ARBA" id="ARBA00004651"/>
    </source>
</evidence>
<feature type="region of interest" description="Disordered" evidence="8">
    <location>
        <begin position="815"/>
        <end position="868"/>
    </location>
</feature>
<feature type="compositionally biased region" description="Low complexity" evidence="8">
    <location>
        <begin position="667"/>
        <end position="679"/>
    </location>
</feature>
<proteinExistence type="inferred from homology"/>
<feature type="compositionally biased region" description="Acidic residues" evidence="8">
    <location>
        <begin position="1331"/>
        <end position="1356"/>
    </location>
</feature>
<dbReference type="Pfam" id="PF03600">
    <property type="entry name" value="CitMHS"/>
    <property type="match status" value="1"/>
</dbReference>
<evidence type="ECO:0000256" key="6">
    <source>
        <dbReference type="ARBA" id="ARBA00022989"/>
    </source>
</evidence>
<evidence type="ECO:0000256" key="2">
    <source>
        <dbReference type="ARBA" id="ARBA00009843"/>
    </source>
</evidence>
<dbReference type="Gene3D" id="2.120.10.80">
    <property type="entry name" value="Kelch-type beta propeller"/>
    <property type="match status" value="1"/>
</dbReference>
<dbReference type="PANTHER" id="PTHR43302:SF5">
    <property type="entry name" value="TRANSPORTER ARSB-RELATED"/>
    <property type="match status" value="1"/>
</dbReference>
<evidence type="ECO:0000256" key="7">
    <source>
        <dbReference type="ARBA" id="ARBA00023136"/>
    </source>
</evidence>
<accession>A0AA35VWC5</accession>
<keyword evidence="6 9" id="KW-1133">Transmembrane helix</keyword>
<evidence type="ECO:0000256" key="4">
    <source>
        <dbReference type="ARBA" id="ARBA00022475"/>
    </source>
</evidence>
<dbReference type="InterPro" id="IPR000802">
    <property type="entry name" value="Arsenical_pump_ArsB"/>
</dbReference>
<feature type="region of interest" description="Disordered" evidence="8">
    <location>
        <begin position="1328"/>
        <end position="1371"/>
    </location>
</feature>
<keyword evidence="4" id="KW-1003">Cell membrane</keyword>
<feature type="compositionally biased region" description="Basic and acidic residues" evidence="8">
    <location>
        <begin position="347"/>
        <end position="362"/>
    </location>
</feature>
<gene>
    <name evidence="11" type="ORF">GBAR_LOCUS1698</name>
</gene>
<keyword evidence="12" id="KW-1185">Reference proteome</keyword>
<feature type="compositionally biased region" description="Polar residues" evidence="8">
    <location>
        <begin position="977"/>
        <end position="988"/>
    </location>
</feature>
<feature type="compositionally biased region" description="Basic and acidic residues" evidence="8">
    <location>
        <begin position="1019"/>
        <end position="1052"/>
    </location>
</feature>
<evidence type="ECO:0000313" key="12">
    <source>
        <dbReference type="Proteomes" id="UP001174909"/>
    </source>
</evidence>
<dbReference type="GO" id="GO:0015105">
    <property type="term" value="F:arsenite transmembrane transporter activity"/>
    <property type="evidence" value="ECO:0007669"/>
    <property type="project" value="InterPro"/>
</dbReference>
<keyword evidence="3" id="KW-0813">Transport</keyword>
<feature type="compositionally biased region" description="Acidic residues" evidence="8">
    <location>
        <begin position="370"/>
        <end position="381"/>
    </location>
</feature>
<evidence type="ECO:0000256" key="9">
    <source>
        <dbReference type="SAM" id="Phobius"/>
    </source>
</evidence>
<dbReference type="Proteomes" id="UP001174909">
    <property type="component" value="Unassembled WGS sequence"/>
</dbReference>
<comment type="subcellular location">
    <subcellularLocation>
        <location evidence="1">Cell membrane</location>
        <topology evidence="1">Multi-pass membrane protein</topology>
    </subcellularLocation>
</comment>
<dbReference type="PANTHER" id="PTHR43302">
    <property type="entry name" value="TRANSPORTER ARSB-RELATED"/>
    <property type="match status" value="1"/>
</dbReference>
<protein>
    <submittedName>
        <fullName evidence="11">Transporter arsB</fullName>
    </submittedName>
</protein>
<organism evidence="11 12">
    <name type="scientific">Geodia barretti</name>
    <name type="common">Barrett's horny sponge</name>
    <dbReference type="NCBI Taxonomy" id="519541"/>
    <lineage>
        <taxon>Eukaryota</taxon>
        <taxon>Metazoa</taxon>
        <taxon>Porifera</taxon>
        <taxon>Demospongiae</taxon>
        <taxon>Heteroscleromorpha</taxon>
        <taxon>Tetractinellida</taxon>
        <taxon>Astrophorina</taxon>
        <taxon>Geodiidae</taxon>
        <taxon>Geodia</taxon>
    </lineage>
</organism>
<comment type="similarity">
    <text evidence="2">Belongs to the CitM (TC 2.A.11) transporter family.</text>
</comment>
<dbReference type="InterPro" id="IPR004680">
    <property type="entry name" value="Cit_transptr-like_dom"/>
</dbReference>
<feature type="compositionally biased region" description="Polar residues" evidence="8">
    <location>
        <begin position="1358"/>
        <end position="1371"/>
    </location>
</feature>
<comment type="caution">
    <text evidence="11">The sequence shown here is derived from an EMBL/GenBank/DDBJ whole genome shotgun (WGS) entry which is preliminary data.</text>
</comment>
<feature type="transmembrane region" description="Helical" evidence="9">
    <location>
        <begin position="495"/>
        <end position="523"/>
    </location>
</feature>
<dbReference type="PRINTS" id="PR00758">
    <property type="entry name" value="ARSENICPUMP"/>
</dbReference>
<feature type="transmembrane region" description="Helical" evidence="9">
    <location>
        <begin position="455"/>
        <end position="475"/>
    </location>
</feature>
<evidence type="ECO:0000256" key="5">
    <source>
        <dbReference type="ARBA" id="ARBA00022692"/>
    </source>
</evidence>